<dbReference type="Gene3D" id="1.10.357.10">
    <property type="entry name" value="Tetracycline Repressor, domain 2"/>
    <property type="match status" value="1"/>
</dbReference>
<dbReference type="GO" id="GO:0003677">
    <property type="term" value="F:DNA binding"/>
    <property type="evidence" value="ECO:0007669"/>
    <property type="project" value="UniProtKB-UniRule"/>
</dbReference>
<dbReference type="PRINTS" id="PR00455">
    <property type="entry name" value="HTHTETR"/>
</dbReference>
<organism evidence="6 7">
    <name type="scientific">Luteolibacter yonseiensis</name>
    <dbReference type="NCBI Taxonomy" id="1144680"/>
    <lineage>
        <taxon>Bacteria</taxon>
        <taxon>Pseudomonadati</taxon>
        <taxon>Verrucomicrobiota</taxon>
        <taxon>Verrucomicrobiia</taxon>
        <taxon>Verrucomicrobiales</taxon>
        <taxon>Verrucomicrobiaceae</taxon>
        <taxon>Luteolibacter</taxon>
    </lineage>
</organism>
<evidence type="ECO:0000313" key="6">
    <source>
        <dbReference type="EMBL" id="MBK1815784.1"/>
    </source>
</evidence>
<dbReference type="InterPro" id="IPR036271">
    <property type="entry name" value="Tet_transcr_reg_TetR-rel_C_sf"/>
</dbReference>
<dbReference type="InterPro" id="IPR011075">
    <property type="entry name" value="TetR_C"/>
</dbReference>
<sequence>MARVSDAKQRLMDAANDLMWESSYASTSVDAICERAGVKKGSFYHFFESKSDLSVAALEADWQMKKPDLDAIFSPTVPPIERFERYFKRALNKQTALQDKTGNVLGCPLFTLGAEVSTLDQAIRAKVEEILGEHVKYLTSAVRDAQAGDLIRPGNAGEKARTIFTCYQGTMMLARIQNDLEPLRRLTDQVFDMLGVGSGAINA</sequence>
<keyword evidence="3" id="KW-0804">Transcription</keyword>
<protein>
    <submittedName>
        <fullName evidence="6">TetR/AcrR family transcriptional regulator</fullName>
    </submittedName>
</protein>
<dbReference type="InterPro" id="IPR001647">
    <property type="entry name" value="HTH_TetR"/>
</dbReference>
<name>A0A934VBT9_9BACT</name>
<dbReference type="Pfam" id="PF16925">
    <property type="entry name" value="TetR_C_13"/>
    <property type="match status" value="1"/>
</dbReference>
<gene>
    <name evidence="6" type="ORF">JIN84_09155</name>
</gene>
<accession>A0A934VBT9</accession>
<feature type="DNA-binding region" description="H-T-H motif" evidence="4">
    <location>
        <begin position="28"/>
        <end position="47"/>
    </location>
</feature>
<evidence type="ECO:0000256" key="3">
    <source>
        <dbReference type="ARBA" id="ARBA00023163"/>
    </source>
</evidence>
<evidence type="ECO:0000256" key="2">
    <source>
        <dbReference type="ARBA" id="ARBA00023125"/>
    </source>
</evidence>
<evidence type="ECO:0000313" key="7">
    <source>
        <dbReference type="Proteomes" id="UP000600139"/>
    </source>
</evidence>
<dbReference type="EMBL" id="JAENIK010000009">
    <property type="protein sequence ID" value="MBK1815784.1"/>
    <property type="molecule type" value="Genomic_DNA"/>
</dbReference>
<dbReference type="SUPFAM" id="SSF46689">
    <property type="entry name" value="Homeodomain-like"/>
    <property type="match status" value="1"/>
</dbReference>
<keyword evidence="7" id="KW-1185">Reference proteome</keyword>
<dbReference type="Proteomes" id="UP000600139">
    <property type="component" value="Unassembled WGS sequence"/>
</dbReference>
<dbReference type="SUPFAM" id="SSF48498">
    <property type="entry name" value="Tetracyclin repressor-like, C-terminal domain"/>
    <property type="match status" value="1"/>
</dbReference>
<keyword evidence="2 4" id="KW-0238">DNA-binding</keyword>
<evidence type="ECO:0000256" key="1">
    <source>
        <dbReference type="ARBA" id="ARBA00023015"/>
    </source>
</evidence>
<dbReference type="PROSITE" id="PS50977">
    <property type="entry name" value="HTH_TETR_2"/>
    <property type="match status" value="1"/>
</dbReference>
<dbReference type="AlphaFoldDB" id="A0A934VBT9"/>
<evidence type="ECO:0000256" key="4">
    <source>
        <dbReference type="PROSITE-ProRule" id="PRU00335"/>
    </source>
</evidence>
<reference evidence="6" key="1">
    <citation type="submission" date="2021-01" db="EMBL/GenBank/DDBJ databases">
        <title>Modified the classification status of verrucomicrobia.</title>
        <authorList>
            <person name="Feng X."/>
        </authorList>
    </citation>
    <scope>NUCLEOTIDE SEQUENCE</scope>
    <source>
        <strain evidence="6">JCM 18052</strain>
    </source>
</reference>
<keyword evidence="1" id="KW-0805">Transcription regulation</keyword>
<dbReference type="RefSeq" id="WP_200350740.1">
    <property type="nucleotide sequence ID" value="NZ_BAABHZ010000008.1"/>
</dbReference>
<proteinExistence type="predicted"/>
<evidence type="ECO:0000259" key="5">
    <source>
        <dbReference type="PROSITE" id="PS50977"/>
    </source>
</evidence>
<dbReference type="Pfam" id="PF00440">
    <property type="entry name" value="TetR_N"/>
    <property type="match status" value="1"/>
</dbReference>
<dbReference type="PANTHER" id="PTHR47506">
    <property type="entry name" value="TRANSCRIPTIONAL REGULATORY PROTEIN"/>
    <property type="match status" value="1"/>
</dbReference>
<dbReference type="InterPro" id="IPR009057">
    <property type="entry name" value="Homeodomain-like_sf"/>
</dbReference>
<comment type="caution">
    <text evidence="6">The sequence shown here is derived from an EMBL/GenBank/DDBJ whole genome shotgun (WGS) entry which is preliminary data.</text>
</comment>
<feature type="domain" description="HTH tetR-type" evidence="5">
    <location>
        <begin position="5"/>
        <end position="65"/>
    </location>
</feature>
<dbReference type="PANTHER" id="PTHR47506:SF1">
    <property type="entry name" value="HTH-TYPE TRANSCRIPTIONAL REGULATOR YJDC"/>
    <property type="match status" value="1"/>
</dbReference>